<evidence type="ECO:0000313" key="2">
    <source>
        <dbReference type="EMBL" id="GJT97005.1"/>
    </source>
</evidence>
<dbReference type="Proteomes" id="UP001151760">
    <property type="component" value="Unassembled WGS sequence"/>
</dbReference>
<dbReference type="EMBL" id="BQNB010020532">
    <property type="protein sequence ID" value="GJT97005.1"/>
    <property type="molecule type" value="Genomic_DNA"/>
</dbReference>
<evidence type="ECO:0000256" key="1">
    <source>
        <dbReference type="SAM" id="MobiDB-lite"/>
    </source>
</evidence>
<name>A0ABQ5IBF1_9ASTR</name>
<keyword evidence="3" id="KW-1185">Reference proteome</keyword>
<evidence type="ECO:0008006" key="4">
    <source>
        <dbReference type="Google" id="ProtNLM"/>
    </source>
</evidence>
<comment type="caution">
    <text evidence="2">The sequence shown here is derived from an EMBL/GenBank/DDBJ whole genome shotgun (WGS) entry which is preliminary data.</text>
</comment>
<feature type="compositionally biased region" description="Low complexity" evidence="1">
    <location>
        <begin position="141"/>
        <end position="157"/>
    </location>
</feature>
<proteinExistence type="predicted"/>
<reference evidence="2" key="2">
    <citation type="submission" date="2022-01" db="EMBL/GenBank/DDBJ databases">
        <authorList>
            <person name="Yamashiro T."/>
            <person name="Shiraishi A."/>
            <person name="Satake H."/>
            <person name="Nakayama K."/>
        </authorList>
    </citation>
    <scope>NUCLEOTIDE SEQUENCE</scope>
</reference>
<protein>
    <recommendedName>
        <fullName evidence="4">Xylulose kinase-1</fullName>
    </recommendedName>
</protein>
<accession>A0ABQ5IBF1</accession>
<organism evidence="2 3">
    <name type="scientific">Tanacetum coccineum</name>
    <dbReference type="NCBI Taxonomy" id="301880"/>
    <lineage>
        <taxon>Eukaryota</taxon>
        <taxon>Viridiplantae</taxon>
        <taxon>Streptophyta</taxon>
        <taxon>Embryophyta</taxon>
        <taxon>Tracheophyta</taxon>
        <taxon>Spermatophyta</taxon>
        <taxon>Magnoliopsida</taxon>
        <taxon>eudicotyledons</taxon>
        <taxon>Gunneridae</taxon>
        <taxon>Pentapetalae</taxon>
        <taxon>asterids</taxon>
        <taxon>campanulids</taxon>
        <taxon>Asterales</taxon>
        <taxon>Asteraceae</taxon>
        <taxon>Asteroideae</taxon>
        <taxon>Anthemideae</taxon>
        <taxon>Anthemidinae</taxon>
        <taxon>Tanacetum</taxon>
    </lineage>
</organism>
<gene>
    <name evidence="2" type="ORF">Tco_1092523</name>
</gene>
<sequence>MADLTFDDSHNMVAYLEKSEDNADFAEIVDFLNASPIRYALTVSPTVYVSYIEQFWSTAKIKIVNNKTQICAKVDGKTIVITESSVRRDLHFNDEDGITCLTNTEIFENLQLMGDCAPLFATMWIQSQAVEGEGSGQPTEPQHTPTTASPSHSSRPTTLVADKTIHEERGDSIERAATTAISLDAEQDSGNIIRTQSVSANIKDTPKMILYAYTRNDDPPKQEFLPFPSTTKHIQM</sequence>
<feature type="region of interest" description="Disordered" evidence="1">
    <location>
        <begin position="130"/>
        <end position="157"/>
    </location>
</feature>
<reference evidence="2" key="1">
    <citation type="journal article" date="2022" name="Int. J. Mol. Sci.">
        <title>Draft Genome of Tanacetum Coccineum: Genomic Comparison of Closely Related Tanacetum-Family Plants.</title>
        <authorList>
            <person name="Yamashiro T."/>
            <person name="Shiraishi A."/>
            <person name="Nakayama K."/>
            <person name="Satake H."/>
        </authorList>
    </citation>
    <scope>NUCLEOTIDE SEQUENCE</scope>
</reference>
<evidence type="ECO:0000313" key="3">
    <source>
        <dbReference type="Proteomes" id="UP001151760"/>
    </source>
</evidence>